<protein>
    <submittedName>
        <fullName evidence="1">Rsm22-domain-containing protein</fullName>
    </submittedName>
</protein>
<comment type="caution">
    <text evidence="1">The sequence shown here is derived from an EMBL/GenBank/DDBJ whole genome shotgun (WGS) entry which is preliminary data.</text>
</comment>
<organism evidence="1 2">
    <name type="scientific">Irpex rosettiformis</name>
    <dbReference type="NCBI Taxonomy" id="378272"/>
    <lineage>
        <taxon>Eukaryota</taxon>
        <taxon>Fungi</taxon>
        <taxon>Dikarya</taxon>
        <taxon>Basidiomycota</taxon>
        <taxon>Agaricomycotina</taxon>
        <taxon>Agaricomycetes</taxon>
        <taxon>Polyporales</taxon>
        <taxon>Irpicaceae</taxon>
        <taxon>Irpex</taxon>
    </lineage>
</organism>
<dbReference type="EMBL" id="MU274900">
    <property type="protein sequence ID" value="KAI0094500.1"/>
    <property type="molecule type" value="Genomic_DNA"/>
</dbReference>
<keyword evidence="2" id="KW-1185">Reference proteome</keyword>
<name>A0ACB8UK45_9APHY</name>
<accession>A0ACB8UK45</accession>
<gene>
    <name evidence="1" type="ORF">BDY19DRAFT_913067</name>
</gene>
<dbReference type="Proteomes" id="UP001055072">
    <property type="component" value="Unassembled WGS sequence"/>
</dbReference>
<evidence type="ECO:0000313" key="2">
    <source>
        <dbReference type="Proteomes" id="UP001055072"/>
    </source>
</evidence>
<reference evidence="1" key="1">
    <citation type="journal article" date="2021" name="Environ. Microbiol.">
        <title>Gene family expansions and transcriptome signatures uncover fungal adaptations to wood decay.</title>
        <authorList>
            <person name="Hage H."/>
            <person name="Miyauchi S."/>
            <person name="Viragh M."/>
            <person name="Drula E."/>
            <person name="Min B."/>
            <person name="Chaduli D."/>
            <person name="Navarro D."/>
            <person name="Favel A."/>
            <person name="Norest M."/>
            <person name="Lesage-Meessen L."/>
            <person name="Balint B."/>
            <person name="Merenyi Z."/>
            <person name="de Eugenio L."/>
            <person name="Morin E."/>
            <person name="Martinez A.T."/>
            <person name="Baldrian P."/>
            <person name="Stursova M."/>
            <person name="Martinez M.J."/>
            <person name="Novotny C."/>
            <person name="Magnuson J.K."/>
            <person name="Spatafora J.W."/>
            <person name="Maurice S."/>
            <person name="Pangilinan J."/>
            <person name="Andreopoulos W."/>
            <person name="LaButti K."/>
            <person name="Hundley H."/>
            <person name="Na H."/>
            <person name="Kuo A."/>
            <person name="Barry K."/>
            <person name="Lipzen A."/>
            <person name="Henrissat B."/>
            <person name="Riley R."/>
            <person name="Ahrendt S."/>
            <person name="Nagy L.G."/>
            <person name="Grigoriev I.V."/>
            <person name="Martin F."/>
            <person name="Rosso M.N."/>
        </authorList>
    </citation>
    <scope>NUCLEOTIDE SEQUENCE</scope>
    <source>
        <strain evidence="1">CBS 384.51</strain>
    </source>
</reference>
<evidence type="ECO:0000313" key="1">
    <source>
        <dbReference type="EMBL" id="KAI0094500.1"/>
    </source>
</evidence>
<sequence>MLHSLSRRHVAVHLRRLSTSAVVRSQVPNARLELDPSFDEFMKNTGDMRNWKTQVDRSTPNTDATRGPPRELEVYPDDPFASKDYLSSEELDLLEVTEDKHTRKSPAARFGSQQHGTIVMPLELQRTITKLISGSDKPMLHVDAKRLFLDESGNQPEWEPSYDVKYKSRRQAAQHAERDGTAFASVALPSHYAAIVAVLDHVKQRLGPGWNARHIIDWGSGTGSGLWAAAHVFQKSPPSGSIGEPVDTQIANSTIEAYLGLDKREGLVNIGRRLLKDVNLGDLTVTWNQAFKESHKVPHSEGNGVVALSAFMLSSMQTPLSRKALVTEMWDSGADTIVIIDHSTPAGFECIATAREVLLRIGRKRTEDPETDDLSVQGCHVVAPCPHDLACPLYHPGSKRLICGFSQRLQRPEFVRKTKHSGQGHEDTGYSYVVIRRGSRPAITGQKVGRVGDVGKRELEKIAQKDKPLIELTVDEEHHPAFTVPANTANSDSLSASHQTDALGDSDIQACSSSLETQESLRSEAYHWPRLVFPPLKKSGHIILDSCTAEGKIMRITIPKSQGKQPFYDARKSSWGDIFPHEPKNRPQEKHSPPGTRSSGEAASSMGSQVSGKRFKHDDRRHKSYTRLAEELNENKRKLRQQKILTARDDYL</sequence>
<proteinExistence type="predicted"/>